<sequence length="423" mass="46668">MVLPLAFCAVNQVQAGPALGLDQLISIGLNENAYVMASREQVAAAKGDATTARAYPNPDVGGQLGRSKERNTLSPLTGQTYNITMAQPIEIPMVRSARIDAADEIVKATDANRQSFEDDTVARIKLAYYELLRRIAEASASEEDLALTQQIRDRIALRHQVGESPKFDLIRADTEMLNARKNMNAAKLRVEQAKANLRLAVGHPLPSGWQVQGSLPKSVKLPPIETLKAELLARNPILMKTEAEQRAAEYRLSMEKSMRLPKIALVAEREVDPTQQYSRGGVVMTIPLWDWRSGQISKAKAEASSTRHQLNAQRLSFAESLEATYQLYQIASNQVHVLETELLSQAAAAQRIAESAYRYGERGILEWLDAQRTYRAARNELISARFDLATVSVEIDRLRSISNAPSDPSLPTTPAGSSQLPDL</sequence>
<evidence type="ECO:0000256" key="2">
    <source>
        <dbReference type="SAM" id="MobiDB-lite"/>
    </source>
</evidence>
<evidence type="ECO:0008006" key="5">
    <source>
        <dbReference type="Google" id="ProtNLM"/>
    </source>
</evidence>
<dbReference type="Pfam" id="PF02321">
    <property type="entry name" value="OEP"/>
    <property type="match status" value="2"/>
</dbReference>
<dbReference type="Gene3D" id="1.20.1600.10">
    <property type="entry name" value="Outer membrane efflux proteins (OEP)"/>
    <property type="match status" value="1"/>
</dbReference>
<dbReference type="PANTHER" id="PTHR30203">
    <property type="entry name" value="OUTER MEMBRANE CATION EFFLUX PROTEIN"/>
    <property type="match status" value="1"/>
</dbReference>
<dbReference type="SUPFAM" id="SSF56954">
    <property type="entry name" value="Outer membrane efflux proteins (OEP)"/>
    <property type="match status" value="1"/>
</dbReference>
<evidence type="ECO:0000313" key="3">
    <source>
        <dbReference type="EMBL" id="BBU69753.1"/>
    </source>
</evidence>
<evidence type="ECO:0000313" key="4">
    <source>
        <dbReference type="Proteomes" id="UP000463961"/>
    </source>
</evidence>
<feature type="region of interest" description="Disordered" evidence="2">
    <location>
        <begin position="402"/>
        <end position="423"/>
    </location>
</feature>
<gene>
    <name evidence="3" type="ORF">ICHIAU1_20360</name>
</gene>
<evidence type="ECO:0000256" key="1">
    <source>
        <dbReference type="ARBA" id="ARBA00007613"/>
    </source>
</evidence>
<dbReference type="Proteomes" id="UP000463961">
    <property type="component" value="Chromosome"/>
</dbReference>
<dbReference type="EMBL" id="AP022345">
    <property type="protein sequence ID" value="BBU69753.1"/>
    <property type="molecule type" value="Genomic_DNA"/>
</dbReference>
<organism evidence="3 4">
    <name type="scientific">Fluviibacter phosphoraccumulans</name>
    <dbReference type="NCBI Taxonomy" id="1751046"/>
    <lineage>
        <taxon>Bacteria</taxon>
        <taxon>Pseudomonadati</taxon>
        <taxon>Pseudomonadota</taxon>
        <taxon>Betaproteobacteria</taxon>
        <taxon>Rhodocyclales</taxon>
        <taxon>Fluviibacteraceae</taxon>
        <taxon>Fluviibacter</taxon>
    </lineage>
</organism>
<accession>A0A7R6TQ22</accession>
<protein>
    <recommendedName>
        <fullName evidence="5">TolC family protein</fullName>
    </recommendedName>
</protein>
<comment type="similarity">
    <text evidence="1">Belongs to the outer membrane factor (OMF) (TC 1.B.17) family.</text>
</comment>
<dbReference type="GO" id="GO:0015562">
    <property type="term" value="F:efflux transmembrane transporter activity"/>
    <property type="evidence" value="ECO:0007669"/>
    <property type="project" value="InterPro"/>
</dbReference>
<feature type="region of interest" description="Disordered" evidence="2">
    <location>
        <begin position="48"/>
        <end position="73"/>
    </location>
</feature>
<keyword evidence="4" id="KW-1185">Reference proteome</keyword>
<name>A0A7R6TQ22_9RHOO</name>
<dbReference type="PANTHER" id="PTHR30203:SF24">
    <property type="entry name" value="BLR4935 PROTEIN"/>
    <property type="match status" value="1"/>
</dbReference>
<reference evidence="4" key="1">
    <citation type="submission" date="2020-01" db="EMBL/GenBank/DDBJ databases">
        <title>Phosphoaccumulans saitamaens gen. nov., sp. nov., a polyphosphate accumulating bacterium isolated from surface river water.</title>
        <authorList>
            <person name="Watanabe K."/>
            <person name="Suda W."/>
        </authorList>
    </citation>
    <scope>NUCLEOTIDE SEQUENCE [LARGE SCALE GENOMIC DNA]</scope>
    <source>
        <strain evidence="4">ICHIAU1</strain>
    </source>
</reference>
<dbReference type="InterPro" id="IPR010131">
    <property type="entry name" value="MdtP/NodT-like"/>
</dbReference>
<proteinExistence type="inferred from homology"/>
<dbReference type="InterPro" id="IPR003423">
    <property type="entry name" value="OMP_efflux"/>
</dbReference>
<dbReference type="AlphaFoldDB" id="A0A7R6TQ22"/>